<evidence type="ECO:0000256" key="1">
    <source>
        <dbReference type="ARBA" id="ARBA00022801"/>
    </source>
</evidence>
<reference evidence="4 5" key="1">
    <citation type="submission" date="2021-03" db="EMBL/GenBank/DDBJ databases">
        <title>Enterococcal diversity collection.</title>
        <authorList>
            <person name="Gilmore M.S."/>
            <person name="Schwartzman J."/>
            <person name="Van Tyne D."/>
            <person name="Martin M."/>
            <person name="Earl A.M."/>
            <person name="Manson A.L."/>
            <person name="Straub T."/>
            <person name="Salamzade R."/>
            <person name="Saavedra J."/>
            <person name="Lebreton F."/>
            <person name="Prichula J."/>
            <person name="Schaufler K."/>
            <person name="Gaca A."/>
            <person name="Sgardioli B."/>
            <person name="Wagenaar J."/>
            <person name="Strong T."/>
        </authorList>
    </citation>
    <scope>NUCLEOTIDE SEQUENCE [LARGE SCALE GENOMIC DNA]</scope>
    <source>
        <strain evidence="4 5">669A</strain>
    </source>
</reference>
<organism evidence="4 5">
    <name type="scientific">Candidatus Enterococcus moelleringii</name>
    <dbReference type="NCBI Taxonomy" id="2815325"/>
    <lineage>
        <taxon>Bacteria</taxon>
        <taxon>Bacillati</taxon>
        <taxon>Bacillota</taxon>
        <taxon>Bacilli</taxon>
        <taxon>Lactobacillales</taxon>
        <taxon>Enterococcaceae</taxon>
        <taxon>Enterococcus</taxon>
    </lineage>
</organism>
<keyword evidence="4" id="KW-0540">Nuclease</keyword>
<keyword evidence="4" id="KW-0255">Endonuclease</keyword>
<keyword evidence="2" id="KW-1133">Transmembrane helix</keyword>
<evidence type="ECO:0000259" key="3">
    <source>
        <dbReference type="Pfam" id="PF04471"/>
    </source>
</evidence>
<dbReference type="PANTHER" id="PTHR30015">
    <property type="entry name" value="MRR RESTRICTION SYSTEM PROTEIN"/>
    <property type="match status" value="1"/>
</dbReference>
<keyword evidence="1" id="KW-0378">Hydrolase</keyword>
<keyword evidence="2" id="KW-0812">Transmembrane</keyword>
<evidence type="ECO:0000313" key="5">
    <source>
        <dbReference type="Proteomes" id="UP000664601"/>
    </source>
</evidence>
<dbReference type="InterPro" id="IPR011335">
    <property type="entry name" value="Restrct_endonuc-II-like"/>
</dbReference>
<dbReference type="SUPFAM" id="SSF52980">
    <property type="entry name" value="Restriction endonuclease-like"/>
    <property type="match status" value="1"/>
</dbReference>
<comment type="caution">
    <text evidence="4">The sequence shown here is derived from an EMBL/GenBank/DDBJ whole genome shotgun (WGS) entry which is preliminary data.</text>
</comment>
<dbReference type="EMBL" id="JAFREM010000021">
    <property type="protein sequence ID" value="MBO1307251.1"/>
    <property type="molecule type" value="Genomic_DNA"/>
</dbReference>
<dbReference type="InterPro" id="IPR011856">
    <property type="entry name" value="tRNA_endonuc-like_dom_sf"/>
</dbReference>
<evidence type="ECO:0000256" key="2">
    <source>
        <dbReference type="SAM" id="Phobius"/>
    </source>
</evidence>
<dbReference type="GO" id="GO:0004519">
    <property type="term" value="F:endonuclease activity"/>
    <property type="evidence" value="ECO:0007669"/>
    <property type="project" value="UniProtKB-KW"/>
</dbReference>
<dbReference type="PANTHER" id="PTHR30015:SF6">
    <property type="entry name" value="SLL1429 PROTEIN"/>
    <property type="match status" value="1"/>
</dbReference>
<feature type="transmembrane region" description="Helical" evidence="2">
    <location>
        <begin position="6"/>
        <end position="25"/>
    </location>
</feature>
<dbReference type="Proteomes" id="UP000664601">
    <property type="component" value="Unassembled WGS sequence"/>
</dbReference>
<sequence length="157" mass="17943">MSVNYMYFGVVLILLGVVAELYPYFSKLKRFSKAELANIDQMKGIEFEEYMAFLLEKAGYIKPKVTQAYGDQGIDIIAKKDDVKLGIQCKRWKKKVGNKAVQEVHAGIGYYSLDKAIVVTNSYFTESAEQLAKKLDVELWDRTDLTKLLEQVKKQAK</sequence>
<feature type="domain" description="Restriction endonuclease type IV Mrr" evidence="3">
    <location>
        <begin position="39"/>
        <end position="149"/>
    </location>
</feature>
<dbReference type="Pfam" id="PF04471">
    <property type="entry name" value="Mrr_cat"/>
    <property type="match status" value="1"/>
</dbReference>
<gene>
    <name evidence="4" type="ORF">JZO70_13825</name>
</gene>
<keyword evidence="5" id="KW-1185">Reference proteome</keyword>
<protein>
    <submittedName>
        <fullName evidence="4">Restriction endonuclease</fullName>
    </submittedName>
</protein>
<keyword evidence="2" id="KW-0472">Membrane</keyword>
<dbReference type="InterPro" id="IPR052906">
    <property type="entry name" value="Type_IV_Methyl-Rstrct_Enzyme"/>
</dbReference>
<dbReference type="InterPro" id="IPR007560">
    <property type="entry name" value="Restrct_endonuc_IV_Mrr"/>
</dbReference>
<accession>A0ABS3LC87</accession>
<proteinExistence type="predicted"/>
<dbReference type="Gene3D" id="3.40.1350.10">
    <property type="match status" value="1"/>
</dbReference>
<name>A0ABS3LC87_9ENTE</name>
<evidence type="ECO:0000313" key="4">
    <source>
        <dbReference type="EMBL" id="MBO1307251.1"/>
    </source>
</evidence>